<evidence type="ECO:0000313" key="1">
    <source>
        <dbReference type="EMBL" id="AYV82220.1"/>
    </source>
</evidence>
<accession>A0A3G5A4Q4</accession>
<sequence>HLNDAARVDHQEDVIPRKHVAENVFVNADFM</sequence>
<dbReference type="EMBL" id="MK072348">
    <property type="protein sequence ID" value="AYV82220.1"/>
    <property type="molecule type" value="Genomic_DNA"/>
</dbReference>
<gene>
    <name evidence="1" type="ORF">Homavirus17_8</name>
</gene>
<protein>
    <submittedName>
        <fullName evidence="1">Uncharacterized protein</fullName>
    </submittedName>
</protein>
<reference evidence="1" key="1">
    <citation type="submission" date="2018-10" db="EMBL/GenBank/DDBJ databases">
        <title>Hidden diversity of soil giant viruses.</title>
        <authorList>
            <person name="Schulz F."/>
            <person name="Alteio L."/>
            <person name="Goudeau D."/>
            <person name="Ryan E.M."/>
            <person name="Malmstrom R.R."/>
            <person name="Blanchard J."/>
            <person name="Woyke T."/>
        </authorList>
    </citation>
    <scope>NUCLEOTIDE SEQUENCE</scope>
    <source>
        <strain evidence="1">HOV1</strain>
    </source>
</reference>
<proteinExistence type="predicted"/>
<name>A0A3G5A4Q4_9VIRU</name>
<feature type="non-terminal residue" evidence="1">
    <location>
        <position position="1"/>
    </location>
</feature>
<organism evidence="1">
    <name type="scientific">Homavirus sp</name>
    <dbReference type="NCBI Taxonomy" id="2487769"/>
    <lineage>
        <taxon>Viruses</taxon>
        <taxon>Varidnaviria</taxon>
        <taxon>Bamfordvirae</taxon>
        <taxon>Nucleocytoviricota</taxon>
        <taxon>Megaviricetes</taxon>
        <taxon>Imitervirales</taxon>
        <taxon>Mimiviridae</taxon>
        <taxon>Klosneuvirinae</taxon>
    </lineage>
</organism>